<dbReference type="PANTHER" id="PTHR11002">
    <property type="entry name" value="CARBONIC ANHYDRASE"/>
    <property type="match status" value="1"/>
</dbReference>
<accession>A0A5B8RJM1</accession>
<dbReference type="EMBL" id="MN079462">
    <property type="protein sequence ID" value="QEA07902.1"/>
    <property type="molecule type" value="Genomic_DNA"/>
</dbReference>
<dbReference type="PANTHER" id="PTHR11002:SF76">
    <property type="entry name" value="CARBONIC ANHYDRASE"/>
    <property type="match status" value="1"/>
</dbReference>
<gene>
    <name evidence="8" type="primary">can_2</name>
    <name evidence="8" type="ORF">KBTEX_04268</name>
</gene>
<dbReference type="InterPro" id="IPR036874">
    <property type="entry name" value="Carbonic_anhydrase_sf"/>
</dbReference>
<comment type="similarity">
    <text evidence="2">Belongs to the beta-class carbonic anhydrase family.</text>
</comment>
<dbReference type="NCBIfam" id="NF007756">
    <property type="entry name" value="PRK10437.1"/>
    <property type="match status" value="1"/>
</dbReference>
<evidence type="ECO:0000256" key="1">
    <source>
        <dbReference type="ARBA" id="ARBA00001947"/>
    </source>
</evidence>
<reference evidence="8" key="1">
    <citation type="submission" date="2019-06" db="EMBL/GenBank/DDBJ databases">
        <authorList>
            <person name="Murdoch R.W."/>
            <person name="Fathepure B."/>
        </authorList>
    </citation>
    <scope>NUCLEOTIDE SEQUENCE</scope>
</reference>
<dbReference type="InterPro" id="IPR001765">
    <property type="entry name" value="Carbonic_anhydrase"/>
</dbReference>
<evidence type="ECO:0000313" key="8">
    <source>
        <dbReference type="EMBL" id="QEA07902.1"/>
    </source>
</evidence>
<comment type="catalytic activity">
    <reaction evidence="7">
        <text>hydrogencarbonate + H(+) = CO2 + H2O</text>
        <dbReference type="Rhea" id="RHEA:10748"/>
        <dbReference type="ChEBI" id="CHEBI:15377"/>
        <dbReference type="ChEBI" id="CHEBI:15378"/>
        <dbReference type="ChEBI" id="CHEBI:16526"/>
        <dbReference type="ChEBI" id="CHEBI:17544"/>
        <dbReference type="EC" id="4.2.1.1"/>
    </reaction>
</comment>
<sequence>MSDILDLLENNRRWSERLSSERPDFFSRLARQQNPDYLWIGCSDSRVPANDIVDLMPGELFVHRNVGNVVVHSDMNAMSVLQFAVEVLHVRHIIVTGHYGCGGVRVAMGHRQFGLIDNWLRHIRDVYHLHETELDAIEDEERRTDRLCELNVVEQVRNVCYTTIVQNAWARGQTLAVHGWVYGLVDGRVNDLSVSVRGPGEIDRIYRMDPIGD</sequence>
<comment type="cofactor">
    <cofactor evidence="1">
        <name>Zn(2+)</name>
        <dbReference type="ChEBI" id="CHEBI:29105"/>
    </cofactor>
</comment>
<evidence type="ECO:0000256" key="3">
    <source>
        <dbReference type="ARBA" id="ARBA00012925"/>
    </source>
</evidence>
<proteinExistence type="inferred from homology"/>
<dbReference type="AlphaFoldDB" id="A0A5B8RJM1"/>
<keyword evidence="4" id="KW-0479">Metal-binding</keyword>
<evidence type="ECO:0000256" key="7">
    <source>
        <dbReference type="ARBA" id="ARBA00048348"/>
    </source>
</evidence>
<dbReference type="CDD" id="cd00883">
    <property type="entry name" value="beta_CA_cladeA"/>
    <property type="match status" value="1"/>
</dbReference>
<dbReference type="GO" id="GO:0015976">
    <property type="term" value="P:carbon utilization"/>
    <property type="evidence" value="ECO:0007669"/>
    <property type="project" value="InterPro"/>
</dbReference>
<evidence type="ECO:0000256" key="6">
    <source>
        <dbReference type="ARBA" id="ARBA00023239"/>
    </source>
</evidence>
<dbReference type="SUPFAM" id="SSF53056">
    <property type="entry name" value="beta-carbonic anhydrase, cab"/>
    <property type="match status" value="1"/>
</dbReference>
<keyword evidence="6 8" id="KW-0456">Lyase</keyword>
<dbReference type="Pfam" id="PF00484">
    <property type="entry name" value="Pro_CA"/>
    <property type="match status" value="1"/>
</dbReference>
<protein>
    <recommendedName>
        <fullName evidence="3">carbonic anhydrase</fullName>
        <ecNumber evidence="3">4.2.1.1</ecNumber>
    </recommendedName>
</protein>
<dbReference type="SMART" id="SM00947">
    <property type="entry name" value="Pro_CA"/>
    <property type="match status" value="1"/>
</dbReference>
<organism evidence="8">
    <name type="scientific">uncultured organism</name>
    <dbReference type="NCBI Taxonomy" id="155900"/>
    <lineage>
        <taxon>unclassified sequences</taxon>
        <taxon>environmental samples</taxon>
    </lineage>
</organism>
<dbReference type="Gene3D" id="3.40.1050.10">
    <property type="entry name" value="Carbonic anhydrase"/>
    <property type="match status" value="1"/>
</dbReference>
<keyword evidence="5" id="KW-0862">Zinc</keyword>
<evidence type="ECO:0000256" key="5">
    <source>
        <dbReference type="ARBA" id="ARBA00022833"/>
    </source>
</evidence>
<dbReference type="PROSITE" id="PS00705">
    <property type="entry name" value="PROK_CO2_ANHYDRASE_2"/>
    <property type="match status" value="1"/>
</dbReference>
<evidence type="ECO:0000256" key="4">
    <source>
        <dbReference type="ARBA" id="ARBA00022723"/>
    </source>
</evidence>
<dbReference type="GO" id="GO:0008270">
    <property type="term" value="F:zinc ion binding"/>
    <property type="evidence" value="ECO:0007669"/>
    <property type="project" value="InterPro"/>
</dbReference>
<dbReference type="FunFam" id="3.40.1050.10:FF:000001">
    <property type="entry name" value="Carbonic anhydrase"/>
    <property type="match status" value="1"/>
</dbReference>
<dbReference type="GO" id="GO:0004089">
    <property type="term" value="F:carbonate dehydratase activity"/>
    <property type="evidence" value="ECO:0007669"/>
    <property type="project" value="UniProtKB-EC"/>
</dbReference>
<name>A0A5B8RJM1_9ZZZZ</name>
<dbReference type="EC" id="4.2.1.1" evidence="3"/>
<evidence type="ECO:0000256" key="2">
    <source>
        <dbReference type="ARBA" id="ARBA00006217"/>
    </source>
</evidence>
<dbReference type="InterPro" id="IPR015892">
    <property type="entry name" value="Carbonic_anhydrase_CS"/>
</dbReference>
<dbReference type="PROSITE" id="PS00704">
    <property type="entry name" value="PROK_CO2_ANHYDRASE_1"/>
    <property type="match status" value="1"/>
</dbReference>